<dbReference type="EMBL" id="JASATX010000003">
    <property type="protein sequence ID" value="MDI2099191.1"/>
    <property type="molecule type" value="Genomic_DNA"/>
</dbReference>
<proteinExistence type="predicted"/>
<evidence type="ECO:0000256" key="5">
    <source>
        <dbReference type="ARBA" id="ARBA00023136"/>
    </source>
</evidence>
<organism evidence="7 8">
    <name type="scientific">Ruicaihuangia caeni</name>
    <dbReference type="NCBI Taxonomy" id="3042517"/>
    <lineage>
        <taxon>Bacteria</taxon>
        <taxon>Bacillati</taxon>
        <taxon>Actinomycetota</taxon>
        <taxon>Actinomycetes</taxon>
        <taxon>Micrococcales</taxon>
        <taxon>Microbacteriaceae</taxon>
        <taxon>Ruicaihuangia</taxon>
    </lineage>
</organism>
<evidence type="ECO:0000256" key="6">
    <source>
        <dbReference type="SAM" id="Phobius"/>
    </source>
</evidence>
<accession>A0AAW6T8U1</accession>
<sequence length="342" mass="35412">MTDLKESRMPLQTSPIQTSRGERWKEIATRQETLLLAVFAVMVLIFSLINPRYFSTAAFGNILQDFGPVMLMAIGQTFVIITGGIDLSVGAVLGLSGVSAALAIRATTESGMDPMLSITVGVATALAVGVLVGIINGLLITRVKLAPFIATLATMGACMGTTLVVTGGVQIAGAPREVVLIGNTRFFDIITIPLIVVFVALIIAWLALSRTRFGRWTYAIGSNGFAARVAGINVNKHLMKVYALTGLLAAIAGLFVYFRLGSGSPASGRGGELQSIAAAVIGGISLMGGVGRVTGVMLGALITASVLSGLILIGVEPNAQQIVVGALIAFAVAVQSIGRNRN</sequence>
<dbReference type="GO" id="GO:0022857">
    <property type="term" value="F:transmembrane transporter activity"/>
    <property type="evidence" value="ECO:0007669"/>
    <property type="project" value="InterPro"/>
</dbReference>
<feature type="transmembrane region" description="Helical" evidence="6">
    <location>
        <begin position="145"/>
        <end position="165"/>
    </location>
</feature>
<dbReference type="GO" id="GO:0005886">
    <property type="term" value="C:plasma membrane"/>
    <property type="evidence" value="ECO:0007669"/>
    <property type="project" value="UniProtKB-SubCell"/>
</dbReference>
<dbReference type="Pfam" id="PF02653">
    <property type="entry name" value="BPD_transp_2"/>
    <property type="match status" value="1"/>
</dbReference>
<evidence type="ECO:0000256" key="3">
    <source>
        <dbReference type="ARBA" id="ARBA00022692"/>
    </source>
</evidence>
<comment type="subcellular location">
    <subcellularLocation>
        <location evidence="1">Cell membrane</location>
        <topology evidence="1">Multi-pass membrane protein</topology>
    </subcellularLocation>
</comment>
<protein>
    <submittedName>
        <fullName evidence="7">ABC transporter permease</fullName>
    </submittedName>
</protein>
<feature type="transmembrane region" description="Helical" evidence="6">
    <location>
        <begin position="33"/>
        <end position="54"/>
    </location>
</feature>
<feature type="transmembrane region" description="Helical" evidence="6">
    <location>
        <begin position="322"/>
        <end position="338"/>
    </location>
</feature>
<feature type="transmembrane region" description="Helical" evidence="6">
    <location>
        <begin position="296"/>
        <end position="315"/>
    </location>
</feature>
<name>A0AAW6T8U1_9MICO</name>
<dbReference type="CDD" id="cd06579">
    <property type="entry name" value="TM_PBP1_transp_AraH_like"/>
    <property type="match status" value="1"/>
</dbReference>
<dbReference type="PANTHER" id="PTHR32196">
    <property type="entry name" value="ABC TRANSPORTER PERMEASE PROTEIN YPHD-RELATED-RELATED"/>
    <property type="match status" value="1"/>
</dbReference>
<evidence type="ECO:0000256" key="2">
    <source>
        <dbReference type="ARBA" id="ARBA00022475"/>
    </source>
</evidence>
<dbReference type="AlphaFoldDB" id="A0AAW6T8U1"/>
<evidence type="ECO:0000313" key="8">
    <source>
        <dbReference type="Proteomes" id="UP001321506"/>
    </source>
</evidence>
<keyword evidence="2" id="KW-1003">Cell membrane</keyword>
<comment type="caution">
    <text evidence="7">The sequence shown here is derived from an EMBL/GenBank/DDBJ whole genome shotgun (WGS) entry which is preliminary data.</text>
</comment>
<dbReference type="InterPro" id="IPR001851">
    <property type="entry name" value="ABC_transp_permease"/>
</dbReference>
<keyword evidence="3 6" id="KW-0812">Transmembrane</keyword>
<evidence type="ECO:0000256" key="4">
    <source>
        <dbReference type="ARBA" id="ARBA00022989"/>
    </source>
</evidence>
<gene>
    <name evidence="7" type="ORF">QF206_09485</name>
</gene>
<evidence type="ECO:0000256" key="1">
    <source>
        <dbReference type="ARBA" id="ARBA00004651"/>
    </source>
</evidence>
<keyword evidence="8" id="KW-1185">Reference proteome</keyword>
<dbReference type="RefSeq" id="WP_281488970.1">
    <property type="nucleotide sequence ID" value="NZ_CP159582.1"/>
</dbReference>
<keyword evidence="5 6" id="KW-0472">Membrane</keyword>
<feature type="transmembrane region" description="Helical" evidence="6">
    <location>
        <begin position="116"/>
        <end position="139"/>
    </location>
</feature>
<dbReference type="PANTHER" id="PTHR32196:SF72">
    <property type="entry name" value="RIBOSE IMPORT PERMEASE PROTEIN RBSC"/>
    <property type="match status" value="1"/>
</dbReference>
<feature type="transmembrane region" description="Helical" evidence="6">
    <location>
        <begin position="74"/>
        <end position="104"/>
    </location>
</feature>
<feature type="transmembrane region" description="Helical" evidence="6">
    <location>
        <begin position="241"/>
        <end position="260"/>
    </location>
</feature>
<reference evidence="7 8" key="1">
    <citation type="submission" date="2023-04" db="EMBL/GenBank/DDBJ databases">
        <title>Klugiella caeni sp. nov. isolated from the sludge of biochemical tank.</title>
        <authorList>
            <person name="Geng K."/>
        </authorList>
    </citation>
    <scope>NUCLEOTIDE SEQUENCE [LARGE SCALE GENOMIC DNA]</scope>
    <source>
        <strain evidence="7 8">YN-L-19</strain>
    </source>
</reference>
<dbReference type="Proteomes" id="UP001321506">
    <property type="component" value="Unassembled WGS sequence"/>
</dbReference>
<keyword evidence="4 6" id="KW-1133">Transmembrane helix</keyword>
<feature type="transmembrane region" description="Helical" evidence="6">
    <location>
        <begin position="186"/>
        <end position="208"/>
    </location>
</feature>
<evidence type="ECO:0000313" key="7">
    <source>
        <dbReference type="EMBL" id="MDI2099191.1"/>
    </source>
</evidence>